<reference evidence="2 3" key="1">
    <citation type="submission" date="2016-10" db="EMBL/GenBank/DDBJ databases">
        <authorList>
            <person name="de Groot N.N."/>
        </authorList>
    </citation>
    <scope>NUCLEOTIDE SEQUENCE [LARGE SCALE GENOMIC DNA]</scope>
    <source>
        <strain evidence="2 3">DSM 9179</strain>
    </source>
</reference>
<keyword evidence="1" id="KW-0812">Transmembrane</keyword>
<feature type="transmembrane region" description="Helical" evidence="1">
    <location>
        <begin position="57"/>
        <end position="74"/>
    </location>
</feature>
<evidence type="ECO:0000313" key="2">
    <source>
        <dbReference type="EMBL" id="SEW01600.1"/>
    </source>
</evidence>
<keyword evidence="1" id="KW-1133">Transmembrane helix</keyword>
<keyword evidence="1" id="KW-0472">Membrane</keyword>
<proteinExistence type="predicted"/>
<evidence type="ECO:0000256" key="1">
    <source>
        <dbReference type="SAM" id="Phobius"/>
    </source>
</evidence>
<evidence type="ECO:0000313" key="3">
    <source>
        <dbReference type="Proteomes" id="UP000199701"/>
    </source>
</evidence>
<organism evidence="2 3">
    <name type="scientific">[Clostridium] fimetarium</name>
    <dbReference type="NCBI Taxonomy" id="99656"/>
    <lineage>
        <taxon>Bacteria</taxon>
        <taxon>Bacillati</taxon>
        <taxon>Bacillota</taxon>
        <taxon>Clostridia</taxon>
        <taxon>Lachnospirales</taxon>
        <taxon>Lachnospiraceae</taxon>
    </lineage>
</organism>
<dbReference type="RefSeq" id="WP_242940966.1">
    <property type="nucleotide sequence ID" value="NZ_FOJI01000003.1"/>
</dbReference>
<name>A0A1I0NK40_9FIRM</name>
<feature type="transmembrane region" description="Helical" evidence="1">
    <location>
        <begin position="34"/>
        <end position="51"/>
    </location>
</feature>
<keyword evidence="3" id="KW-1185">Reference proteome</keyword>
<dbReference type="EMBL" id="FOJI01000003">
    <property type="protein sequence ID" value="SEW01600.1"/>
    <property type="molecule type" value="Genomic_DNA"/>
</dbReference>
<gene>
    <name evidence="2" type="ORF">SAMN05421659_103157</name>
</gene>
<protein>
    <recommendedName>
        <fullName evidence="4">YcxB-like protein</fullName>
    </recommendedName>
</protein>
<sequence>MDVIRYTTILKASGAEYKKIVFWNRFLRNKLEPIISIIPALTSIVFLFLGFYNPFFIIAYIIFCVYPFFIYTQFRSAVNYHLKHRDQSETAPCEITFMENGILAEINEYDLRYLYHWNDFTTIYDKYGYYMMFKKGEMLVMLRKADIPAELQKPVKQFMSNNVNQNECVLPF</sequence>
<dbReference type="AlphaFoldDB" id="A0A1I0NK40"/>
<evidence type="ECO:0008006" key="4">
    <source>
        <dbReference type="Google" id="ProtNLM"/>
    </source>
</evidence>
<dbReference type="Proteomes" id="UP000199701">
    <property type="component" value="Unassembled WGS sequence"/>
</dbReference>
<accession>A0A1I0NK40</accession>